<dbReference type="CDD" id="cd11317">
    <property type="entry name" value="AmyAc_bac_euk_AmyA"/>
    <property type="match status" value="1"/>
</dbReference>
<evidence type="ECO:0000256" key="10">
    <source>
        <dbReference type="ARBA" id="ARBA00024062"/>
    </source>
</evidence>
<dbReference type="SUPFAM" id="SSF81296">
    <property type="entry name" value="E set domains"/>
    <property type="match status" value="1"/>
</dbReference>
<evidence type="ECO:0000256" key="13">
    <source>
        <dbReference type="RuleBase" id="RU003615"/>
    </source>
</evidence>
<evidence type="ECO:0000256" key="6">
    <source>
        <dbReference type="ARBA" id="ARBA00022801"/>
    </source>
</evidence>
<dbReference type="Proteomes" id="UP000198862">
    <property type="component" value="Unassembled WGS sequence"/>
</dbReference>
<dbReference type="Pfam" id="PF03714">
    <property type="entry name" value="PUD"/>
    <property type="match status" value="1"/>
</dbReference>
<keyword evidence="4" id="KW-0479">Metal-binding</keyword>
<dbReference type="Gene3D" id="2.60.40.10">
    <property type="entry name" value="Immunoglobulins"/>
    <property type="match status" value="1"/>
</dbReference>
<comment type="catalytic activity">
    <reaction evidence="9">
        <text>Hydrolysis of (1-&gt;6)-alpha-D-glucosidic linkages in pullulan, amylopectin and glycogen, and in the alpha- and beta-limit dextrins of amylopectin and glycogen.</text>
        <dbReference type="EC" id="3.2.1.41"/>
    </reaction>
</comment>
<evidence type="ECO:0000256" key="2">
    <source>
        <dbReference type="ARBA" id="ARBA00002953"/>
    </source>
</evidence>
<dbReference type="RefSeq" id="WP_091988381.1">
    <property type="nucleotide sequence ID" value="NZ_FOLO01000040.1"/>
</dbReference>
<feature type="domain" description="Glycosyl hydrolase family 13 catalytic" evidence="16">
    <location>
        <begin position="32"/>
        <end position="375"/>
    </location>
</feature>
<dbReference type="CDD" id="cd11341">
    <property type="entry name" value="AmyAc_Pullulanase_LD-like"/>
    <property type="match status" value="1"/>
</dbReference>
<keyword evidence="5 14" id="KW-0732">Signal</keyword>
<feature type="signal peptide" evidence="14">
    <location>
        <begin position="1"/>
        <end position="30"/>
    </location>
</feature>
<proteinExistence type="inferred from homology"/>
<dbReference type="InterPro" id="IPR049117">
    <property type="entry name" value="pulA_all-beta"/>
</dbReference>
<evidence type="ECO:0000256" key="8">
    <source>
        <dbReference type="ARBA" id="ARBA00023295"/>
    </source>
</evidence>
<evidence type="ECO:0000256" key="12">
    <source>
        <dbReference type="ARBA" id="ARBA00031076"/>
    </source>
</evidence>
<feature type="chain" id="PRO_5011727174" description="pullulanase" evidence="14">
    <location>
        <begin position="31"/>
        <end position="1304"/>
    </location>
</feature>
<dbReference type="Pfam" id="PF00128">
    <property type="entry name" value="Alpha-amylase"/>
    <property type="match status" value="2"/>
</dbReference>
<reference evidence="17 18" key="1">
    <citation type="submission" date="2016-10" db="EMBL/GenBank/DDBJ databases">
        <authorList>
            <person name="de Groot N.N."/>
        </authorList>
    </citation>
    <scope>NUCLEOTIDE SEQUENCE [LARGE SCALE GENOMIC DNA]</scope>
    <source>
        <strain evidence="17 18">DSM 6059</strain>
    </source>
</reference>
<dbReference type="InterPro" id="IPR011840">
    <property type="entry name" value="PulA_typeI"/>
</dbReference>
<dbReference type="InterPro" id="IPR004193">
    <property type="entry name" value="Glyco_hydro_13_N"/>
</dbReference>
<dbReference type="Gene3D" id="2.60.40.1110">
    <property type="match status" value="1"/>
</dbReference>
<dbReference type="InterPro" id="IPR017853">
    <property type="entry name" value="GH"/>
</dbReference>
<dbReference type="SUPFAM" id="SSF51011">
    <property type="entry name" value="Glycosyl hydrolase domain"/>
    <property type="match status" value="1"/>
</dbReference>
<dbReference type="GO" id="GO:0030246">
    <property type="term" value="F:carbohydrate binding"/>
    <property type="evidence" value="ECO:0007669"/>
    <property type="project" value="InterPro"/>
</dbReference>
<evidence type="ECO:0000256" key="11">
    <source>
        <dbReference type="ARBA" id="ARBA00029618"/>
    </source>
</evidence>
<feature type="domain" description="Alpha-amylase C-terminal" evidence="15">
    <location>
        <begin position="385"/>
        <end position="470"/>
    </location>
</feature>
<dbReference type="Pfam" id="PF21653">
    <property type="entry name" value="pulA_all-beta"/>
    <property type="match status" value="1"/>
</dbReference>
<dbReference type="InterPro" id="IPR013780">
    <property type="entry name" value="Glyco_hydro_b"/>
</dbReference>
<evidence type="ECO:0000256" key="4">
    <source>
        <dbReference type="ARBA" id="ARBA00022723"/>
    </source>
</evidence>
<dbReference type="GO" id="GO:0051060">
    <property type="term" value="F:pullulanase activity"/>
    <property type="evidence" value="ECO:0007669"/>
    <property type="project" value="UniProtKB-EC"/>
</dbReference>
<dbReference type="Gene3D" id="3.20.20.80">
    <property type="entry name" value="Glycosidases"/>
    <property type="match status" value="2"/>
</dbReference>
<evidence type="ECO:0000256" key="5">
    <source>
        <dbReference type="ARBA" id="ARBA00022729"/>
    </source>
</evidence>
<gene>
    <name evidence="17" type="ORF">SAMN02745724_03845</name>
</gene>
<dbReference type="InterPro" id="IPR006047">
    <property type="entry name" value="GH13_cat_dom"/>
</dbReference>
<dbReference type="InterPro" id="IPR013783">
    <property type="entry name" value="Ig-like_fold"/>
</dbReference>
<evidence type="ECO:0000259" key="15">
    <source>
        <dbReference type="SMART" id="SM00632"/>
    </source>
</evidence>
<dbReference type="GO" id="GO:0004556">
    <property type="term" value="F:alpha-amylase activity"/>
    <property type="evidence" value="ECO:0007669"/>
    <property type="project" value="InterPro"/>
</dbReference>
<dbReference type="PANTHER" id="PTHR43002">
    <property type="entry name" value="GLYCOGEN DEBRANCHING ENZYME"/>
    <property type="match status" value="1"/>
</dbReference>
<dbReference type="SMART" id="SM00632">
    <property type="entry name" value="Aamy_C"/>
    <property type="match status" value="1"/>
</dbReference>
<dbReference type="NCBIfam" id="TIGR02104">
    <property type="entry name" value="pulA_typeI"/>
    <property type="match status" value="1"/>
</dbReference>
<dbReference type="EMBL" id="FOLO01000040">
    <property type="protein sequence ID" value="SFD20025.1"/>
    <property type="molecule type" value="Genomic_DNA"/>
</dbReference>
<evidence type="ECO:0000313" key="18">
    <source>
        <dbReference type="Proteomes" id="UP000198862"/>
    </source>
</evidence>
<name>A0A1I1QDA7_9GAMM</name>
<dbReference type="SUPFAM" id="SSF49452">
    <property type="entry name" value="Starch-binding domain-like"/>
    <property type="match status" value="1"/>
</dbReference>
<dbReference type="Pfam" id="PF02806">
    <property type="entry name" value="Alpha-amylase_C"/>
    <property type="match status" value="1"/>
</dbReference>
<dbReference type="InterPro" id="IPR006046">
    <property type="entry name" value="Alpha_amylase"/>
</dbReference>
<dbReference type="SUPFAM" id="SSF51445">
    <property type="entry name" value="(Trans)glycosidases"/>
    <property type="match status" value="2"/>
</dbReference>
<keyword evidence="8" id="KW-0326">Glycosidase</keyword>
<dbReference type="Pfam" id="PF02922">
    <property type="entry name" value="CBM_48"/>
    <property type="match status" value="1"/>
</dbReference>
<evidence type="ECO:0000256" key="9">
    <source>
        <dbReference type="ARBA" id="ARBA00023965"/>
    </source>
</evidence>
<dbReference type="Gene3D" id="2.60.40.1180">
    <property type="entry name" value="Golgi alpha-mannosidase II"/>
    <property type="match status" value="2"/>
</dbReference>
<evidence type="ECO:0000256" key="14">
    <source>
        <dbReference type="SAM" id="SignalP"/>
    </source>
</evidence>
<dbReference type="InterPro" id="IPR013784">
    <property type="entry name" value="Carb-bd-like_fold"/>
</dbReference>
<dbReference type="STRING" id="1123010.SAMN02745724_03845"/>
<dbReference type="InterPro" id="IPR014756">
    <property type="entry name" value="Ig_E-set"/>
</dbReference>
<accession>A0A1I1QDA7</accession>
<sequence>MILNKFRLMLRPLNILLLLSTLGVSSTVQAGTVFVHLFEWKWTDIATECETYLGPKGFDAVQISPPYEHITGDTWWTRYQPVSYQLVSRSGNRDELIDMVQRCKLAGVKIYADAVINHTAALNGSGTGTAGTNWSYKNHPMFSHQNYHNTCLINDYGDTGNVQNCELSNLPDLDTSSSYVQEQLANYLNDLTSIGISGFRIDAAKHMSPSDLREIYNRLNDTPYIFQEVIGASGEAVQPSQYVNMADVTEMKYSQDLKSNFDGQIKNLKTLGPSWNLLESNDAVVFIDNHDTQRGHGGGGDVLTFKSGATYDLANIFMLAWPYGYPKIMSSYDFNNSDQGPPDSNVHNGNDLNCFASEWKCEHRWQGIGNMVAFRNATRGNWFTTDWWDNNNNQIAFGRGDKGFVVINNESADINRTFNTSLAQGQYCNIATGDFENGLCNGDILSVNSDGTVHINVAAYKAAAIHIDAKVSDDEPSSNTWYFRGTSNNWTATPLTSLSDTEFEICQSFTDPNARFKIDRMGDWSESYPDVDYVVSPHTNHIIKFNSVTKSIKITLVDSCSDTATPTDPNTDFVTIHYKRSDNNYTDWGLHLWGDGLVSSELTSWNAPKVFDKSDNWGKFTQVAINNFDLGLNFIIHNGNNKDTDLDRSFIPRNDSHIWIQSNDSVIYTNQPDANTPEPPSGGDKLLIHGMELGAKYSEESTKFSIWSPDTSNVLLWLDGQTHTMTRQPDDLTYQNVYSVTINGDQHLKEYNFKINGNTVRDPYGVMVKPNTDNNIVMDLSRTKLSNGWATRPVLKEREDAIIYETHVRDFTIDASSGVHSNKRGRFMGMVERGTNLNGMKTGIDHLVEMGITHVQLMPVYDFASCPDLNDLSCYNWGYDPQNFNIPEERYSISQDYEERIREFKVMVNEFHKAGIRVVIDVVYNHTYVKEMFDKISSHYYTPTDLSGTGNSIDANVPMVGQMILDSLDYWVREYNIDGFRFDLIGIFDYDEVGHWVSTINARYPDRNLLVYGEPWNGYANDPRESERVRLGTIARIEDAHIGVFNPKFREAIKGQNDQAAGGGFAFNQGKAWEMRMGSRGAIRHTNTAHTNIDTWDPMFATDPEQSINYVSAHDNLVLRDKILLWADANGVERDSDYLRRIQRFANGIVLTSQGIPFIHSGAEFMRDKQGHHNSYDAGDSFNKIRWHWKADNMDIVNYYKKVISMRKNHAGFRLNTWNEINNNVITQEISDSFIVNKINGAANGDNWRKIIVIYNSGNNIDYQLPDGEWKVALEKSDANLSNDRIVYGSITSEGTSVTVLYQQ</sequence>
<keyword evidence="7" id="KW-0106">Calcium</keyword>
<evidence type="ECO:0000313" key="17">
    <source>
        <dbReference type="EMBL" id="SFD20025.1"/>
    </source>
</evidence>
<dbReference type="InterPro" id="IPR031319">
    <property type="entry name" value="A-amylase_C"/>
</dbReference>
<keyword evidence="6" id="KW-0378">Hydrolase</keyword>
<evidence type="ECO:0000256" key="3">
    <source>
        <dbReference type="ARBA" id="ARBA00008061"/>
    </source>
</evidence>
<dbReference type="EC" id="3.2.1.41" evidence="10"/>
<dbReference type="SMART" id="SM00642">
    <property type="entry name" value="Aamy"/>
    <property type="match status" value="1"/>
</dbReference>
<dbReference type="OrthoDB" id="9805159at2"/>
<comment type="cofactor">
    <cofactor evidence="1">
        <name>Ca(2+)</name>
        <dbReference type="ChEBI" id="CHEBI:29108"/>
    </cofactor>
</comment>
<dbReference type="GO" id="GO:0046872">
    <property type="term" value="F:metal ion binding"/>
    <property type="evidence" value="ECO:0007669"/>
    <property type="project" value="UniProtKB-KW"/>
</dbReference>
<evidence type="ECO:0000259" key="16">
    <source>
        <dbReference type="SMART" id="SM00642"/>
    </source>
</evidence>
<comment type="similarity">
    <text evidence="3 13">Belongs to the glycosyl hydrolase 13 family.</text>
</comment>
<protein>
    <recommendedName>
        <fullName evidence="10">pullulanase</fullName>
        <ecNumber evidence="10">3.2.1.41</ecNumber>
    </recommendedName>
    <alternativeName>
        <fullName evidence="11">Alpha-dextrin endo-1,6-alpha-glucosidase</fullName>
    </alternativeName>
    <alternativeName>
        <fullName evidence="12">Pullulan 6-glucanohydrolase</fullName>
    </alternativeName>
</protein>
<dbReference type="InterPro" id="IPR006048">
    <property type="entry name" value="A-amylase/branching_C"/>
</dbReference>
<dbReference type="GO" id="GO:0005975">
    <property type="term" value="P:carbohydrate metabolic process"/>
    <property type="evidence" value="ECO:0007669"/>
    <property type="project" value="InterPro"/>
</dbReference>
<comment type="function">
    <text evidence="2">Catalyzes the formation of the alpha-1,6-glucosidic linkages in glycogen by scission of a 1,4-alpha-linked oligosaccharide from growing alpha-1,4-glucan chains and the subsequent attachment of the oligosaccharide to the alpha-1,6 position.</text>
</comment>
<dbReference type="InterPro" id="IPR005323">
    <property type="entry name" value="CBM41_pullulanase"/>
</dbReference>
<dbReference type="PRINTS" id="PR00110">
    <property type="entry name" value="ALPHAAMYLASE"/>
</dbReference>
<evidence type="ECO:0000256" key="7">
    <source>
        <dbReference type="ARBA" id="ARBA00022837"/>
    </source>
</evidence>
<organism evidence="17 18">
    <name type="scientific">Pseudoalteromonas denitrificans DSM 6059</name>
    <dbReference type="NCBI Taxonomy" id="1123010"/>
    <lineage>
        <taxon>Bacteria</taxon>
        <taxon>Pseudomonadati</taxon>
        <taxon>Pseudomonadota</taxon>
        <taxon>Gammaproteobacteria</taxon>
        <taxon>Alteromonadales</taxon>
        <taxon>Pseudoalteromonadaceae</taxon>
        <taxon>Pseudoalteromonas</taxon>
    </lineage>
</organism>
<dbReference type="CDD" id="cd10315">
    <property type="entry name" value="CBM41_pullulanase"/>
    <property type="match status" value="1"/>
</dbReference>
<evidence type="ECO:0000256" key="1">
    <source>
        <dbReference type="ARBA" id="ARBA00001913"/>
    </source>
</evidence>
<keyword evidence="18" id="KW-1185">Reference proteome</keyword>